<name>A0AAN7GTM5_9MYRT</name>
<dbReference type="Proteomes" id="UP001345219">
    <property type="component" value="Chromosome 9"/>
</dbReference>
<feature type="region of interest" description="Disordered" evidence="1">
    <location>
        <begin position="79"/>
        <end position="98"/>
    </location>
</feature>
<organism evidence="2 3">
    <name type="scientific">Trapa incisa</name>
    <dbReference type="NCBI Taxonomy" id="236973"/>
    <lineage>
        <taxon>Eukaryota</taxon>
        <taxon>Viridiplantae</taxon>
        <taxon>Streptophyta</taxon>
        <taxon>Embryophyta</taxon>
        <taxon>Tracheophyta</taxon>
        <taxon>Spermatophyta</taxon>
        <taxon>Magnoliopsida</taxon>
        <taxon>eudicotyledons</taxon>
        <taxon>Gunneridae</taxon>
        <taxon>Pentapetalae</taxon>
        <taxon>rosids</taxon>
        <taxon>malvids</taxon>
        <taxon>Myrtales</taxon>
        <taxon>Lythraceae</taxon>
        <taxon>Trapa</taxon>
    </lineage>
</organism>
<reference evidence="2 3" key="1">
    <citation type="journal article" date="2023" name="Hortic Res">
        <title>Pangenome of water caltrop reveals structural variations and asymmetric subgenome divergence after allopolyploidization.</title>
        <authorList>
            <person name="Zhang X."/>
            <person name="Chen Y."/>
            <person name="Wang L."/>
            <person name="Yuan Y."/>
            <person name="Fang M."/>
            <person name="Shi L."/>
            <person name="Lu R."/>
            <person name="Comes H.P."/>
            <person name="Ma Y."/>
            <person name="Chen Y."/>
            <person name="Huang G."/>
            <person name="Zhou Y."/>
            <person name="Zheng Z."/>
            <person name="Qiu Y."/>
        </authorList>
    </citation>
    <scope>NUCLEOTIDE SEQUENCE [LARGE SCALE GENOMIC DNA]</scope>
    <source>
        <tissue evidence="2">Roots</tissue>
    </source>
</reference>
<evidence type="ECO:0000313" key="3">
    <source>
        <dbReference type="Proteomes" id="UP001345219"/>
    </source>
</evidence>
<sequence>MGILKKVTKVKFCMYTAMDITYTDMNNKTSLTEALLVFPFGKSLITRRRSIVSSDQIKHGQGKEGRILPVATELCPWMEKKKRRRDDDEEEEEEEDDELNWELKFLSYTSPHR</sequence>
<protein>
    <submittedName>
        <fullName evidence="2">Uncharacterized protein</fullName>
    </submittedName>
</protein>
<dbReference type="EMBL" id="JAXIOK010000022">
    <property type="protein sequence ID" value="KAK4743789.1"/>
    <property type="molecule type" value="Genomic_DNA"/>
</dbReference>
<comment type="caution">
    <text evidence="2">The sequence shown here is derived from an EMBL/GenBank/DDBJ whole genome shotgun (WGS) entry which is preliminary data.</text>
</comment>
<feature type="compositionally biased region" description="Acidic residues" evidence="1">
    <location>
        <begin position="87"/>
        <end position="98"/>
    </location>
</feature>
<keyword evidence="3" id="KW-1185">Reference proteome</keyword>
<proteinExistence type="predicted"/>
<accession>A0AAN7GTM5</accession>
<evidence type="ECO:0000313" key="2">
    <source>
        <dbReference type="EMBL" id="KAK4743789.1"/>
    </source>
</evidence>
<gene>
    <name evidence="2" type="ORF">SAY87_010101</name>
</gene>
<evidence type="ECO:0000256" key="1">
    <source>
        <dbReference type="SAM" id="MobiDB-lite"/>
    </source>
</evidence>
<dbReference type="AlphaFoldDB" id="A0AAN7GTM5"/>